<dbReference type="Proteomes" id="UP000319908">
    <property type="component" value="Unassembled WGS sequence"/>
</dbReference>
<keyword evidence="2" id="KW-1185">Reference proteome</keyword>
<reference evidence="1 2" key="1">
    <citation type="journal article" date="2020" name="Antonie Van Leeuwenhoek">
        <title>Rhodopirellula heiligendammensis sp. nov., Rhodopirellula pilleata sp. nov., and Rhodopirellula solitaria sp. nov. isolated from natural or artificial marine surfaces in Northern Germany and California, USA, and emended description of the genus Rhodopirellula.</title>
        <authorList>
            <person name="Kallscheuer N."/>
            <person name="Wiegand S."/>
            <person name="Jogler M."/>
            <person name="Boedeker C."/>
            <person name="Peeters S.H."/>
            <person name="Rast P."/>
            <person name="Heuer A."/>
            <person name="Jetten M.S.M."/>
            <person name="Rohde M."/>
            <person name="Jogler C."/>
        </authorList>
    </citation>
    <scope>NUCLEOTIDE SEQUENCE [LARGE SCALE GENOMIC DNA]</scope>
    <source>
        <strain evidence="1 2">Poly21</strain>
    </source>
</reference>
<dbReference type="RefSeq" id="WP_146407021.1">
    <property type="nucleotide sequence ID" value="NZ_SJPU01000002.1"/>
</dbReference>
<accession>A0A5C6BSW8</accession>
<name>A0A5C6BSW8_9BACT</name>
<comment type="caution">
    <text evidence="1">The sequence shown here is derived from an EMBL/GenBank/DDBJ whole genome shotgun (WGS) entry which is preliminary data.</text>
</comment>
<protein>
    <submittedName>
        <fullName evidence="1">Uncharacterized protein</fullName>
    </submittedName>
</protein>
<organism evidence="1 2">
    <name type="scientific">Allorhodopirellula heiligendammensis</name>
    <dbReference type="NCBI Taxonomy" id="2714739"/>
    <lineage>
        <taxon>Bacteria</taxon>
        <taxon>Pseudomonadati</taxon>
        <taxon>Planctomycetota</taxon>
        <taxon>Planctomycetia</taxon>
        <taxon>Pirellulales</taxon>
        <taxon>Pirellulaceae</taxon>
        <taxon>Allorhodopirellula</taxon>
    </lineage>
</organism>
<evidence type="ECO:0000313" key="1">
    <source>
        <dbReference type="EMBL" id="TWU15055.1"/>
    </source>
</evidence>
<gene>
    <name evidence="1" type="ORF">Poly21_22460</name>
</gene>
<dbReference type="AlphaFoldDB" id="A0A5C6BSW8"/>
<sequence>MKMQDAFWLANHIQANVPGVKVTAVGPFLPHEQITAASEWKVGAIGEGMERPWILKTEAELAMLVSAMHKLAPKPEGMLF</sequence>
<proteinExistence type="predicted"/>
<evidence type="ECO:0000313" key="2">
    <source>
        <dbReference type="Proteomes" id="UP000319908"/>
    </source>
</evidence>
<dbReference type="EMBL" id="SJPU01000002">
    <property type="protein sequence ID" value="TWU15055.1"/>
    <property type="molecule type" value="Genomic_DNA"/>
</dbReference>